<keyword evidence="2" id="KW-1003">Cell membrane</keyword>
<feature type="region of interest" description="Disordered" evidence="6">
    <location>
        <begin position="457"/>
        <end position="476"/>
    </location>
</feature>
<keyword evidence="3 7" id="KW-0812">Transmembrane</keyword>
<dbReference type="Gene3D" id="1.20.1250.20">
    <property type="entry name" value="MFS general substrate transporter like domains"/>
    <property type="match status" value="1"/>
</dbReference>
<feature type="transmembrane region" description="Helical" evidence="7">
    <location>
        <begin position="382"/>
        <end position="404"/>
    </location>
</feature>
<dbReference type="SUPFAM" id="SSF103473">
    <property type="entry name" value="MFS general substrate transporter"/>
    <property type="match status" value="1"/>
</dbReference>
<protein>
    <submittedName>
        <fullName evidence="8">MFS transporter</fullName>
    </submittedName>
</protein>
<reference evidence="8 9" key="1">
    <citation type="submission" date="2023-11" db="EMBL/GenBank/DDBJ databases">
        <title>Actinomadura monticuli sp. nov., isolated from volcanic ash.</title>
        <authorList>
            <person name="Lee S.D."/>
            <person name="Yang H."/>
            <person name="Kim I.S."/>
        </authorList>
    </citation>
    <scope>NUCLEOTIDE SEQUENCE [LARGE SCALE GENOMIC DNA]</scope>
    <source>
        <strain evidence="8 9">DLS-62</strain>
    </source>
</reference>
<keyword evidence="9" id="KW-1185">Reference proteome</keyword>
<evidence type="ECO:0000256" key="5">
    <source>
        <dbReference type="ARBA" id="ARBA00023136"/>
    </source>
</evidence>
<feature type="transmembrane region" description="Helical" evidence="7">
    <location>
        <begin position="342"/>
        <end position="361"/>
    </location>
</feature>
<dbReference type="PANTHER" id="PTHR23513">
    <property type="entry name" value="INTEGRAL MEMBRANE EFFLUX PROTEIN-RELATED"/>
    <property type="match status" value="1"/>
</dbReference>
<feature type="transmembrane region" description="Helical" evidence="7">
    <location>
        <begin position="163"/>
        <end position="183"/>
    </location>
</feature>
<keyword evidence="5 7" id="KW-0472">Membrane</keyword>
<evidence type="ECO:0000313" key="9">
    <source>
        <dbReference type="Proteomes" id="UP001569963"/>
    </source>
</evidence>
<evidence type="ECO:0000256" key="4">
    <source>
        <dbReference type="ARBA" id="ARBA00022989"/>
    </source>
</evidence>
<dbReference type="CDD" id="cd06173">
    <property type="entry name" value="MFS_MefA_like"/>
    <property type="match status" value="1"/>
</dbReference>
<dbReference type="PANTHER" id="PTHR23513:SF6">
    <property type="entry name" value="MAJOR FACILITATOR SUPERFAMILY ASSOCIATED DOMAIN-CONTAINING PROTEIN"/>
    <property type="match status" value="1"/>
</dbReference>
<sequence length="476" mass="50369">MSKRRWNFAIISGASAVSQLGSMSVAAAGPLLALSLTGSPVLAGCVTAASVLPELLLQVPAGLLVDRFDRRRVMWWSQAVRVVFAIVTCLSLAWCDSAAVLIVMALVDASCTVFYEVAEIATVPNLVSPRSLKAAIGSNEAKLNASMLLGRPLGGALLTVNALAPWIVAACTSLFPIFGLMLIELRRRRRLRAFWVAALHRLCGRRMATDDRGLVVPAAEADEGPPVAAGSEPPPHVPTLKDVLRLLARDSFTRAVLAVCVLANFLFQVIVLLQIYLAERQGIPSYQVGLLLSCSGIGGVVGAVVSPWLIRRTSPSAVSVLVGVVAWIPLVAVSTLPQNPVVGLSMWGLCSVVGVYINVALRTHQAVAFPNGQFGRIIGLSRFLSVGAVALGALSGGWIIRLLGVHGTGLLVSGMFCAIPVMLMALHFGALRGSLIHVPWNRATVAALRTAVRTARDDDPRPLGEVETQAKAPVNY</sequence>
<dbReference type="InterPro" id="IPR036259">
    <property type="entry name" value="MFS_trans_sf"/>
</dbReference>
<keyword evidence="4 7" id="KW-1133">Transmembrane helix</keyword>
<evidence type="ECO:0000256" key="7">
    <source>
        <dbReference type="SAM" id="Phobius"/>
    </source>
</evidence>
<name>A0ABV4Q9H5_9ACTN</name>
<evidence type="ECO:0000256" key="1">
    <source>
        <dbReference type="ARBA" id="ARBA00004651"/>
    </source>
</evidence>
<evidence type="ECO:0000256" key="6">
    <source>
        <dbReference type="SAM" id="MobiDB-lite"/>
    </source>
</evidence>
<accession>A0ABV4Q9H5</accession>
<proteinExistence type="predicted"/>
<organism evidence="8 9">
    <name type="scientific">Actinomadura monticuli</name>
    <dbReference type="NCBI Taxonomy" id="3097367"/>
    <lineage>
        <taxon>Bacteria</taxon>
        <taxon>Bacillati</taxon>
        <taxon>Actinomycetota</taxon>
        <taxon>Actinomycetes</taxon>
        <taxon>Streptosporangiales</taxon>
        <taxon>Thermomonosporaceae</taxon>
        <taxon>Actinomadura</taxon>
    </lineage>
</organism>
<feature type="transmembrane region" description="Helical" evidence="7">
    <location>
        <begin position="317"/>
        <end position="336"/>
    </location>
</feature>
<evidence type="ECO:0000313" key="8">
    <source>
        <dbReference type="EMBL" id="MFA1539807.1"/>
    </source>
</evidence>
<gene>
    <name evidence="8" type="ORF">SM611_12795</name>
</gene>
<dbReference type="Proteomes" id="UP001569963">
    <property type="component" value="Unassembled WGS sequence"/>
</dbReference>
<feature type="transmembrane region" description="Helical" evidence="7">
    <location>
        <begin position="289"/>
        <end position="310"/>
    </location>
</feature>
<comment type="caution">
    <text evidence="8">The sequence shown here is derived from an EMBL/GenBank/DDBJ whole genome shotgun (WGS) entry which is preliminary data.</text>
</comment>
<dbReference type="RefSeq" id="WP_371949716.1">
    <property type="nucleotide sequence ID" value="NZ_JAXCEI010000005.1"/>
</dbReference>
<feature type="transmembrane region" description="Helical" evidence="7">
    <location>
        <begin position="410"/>
        <end position="431"/>
    </location>
</feature>
<dbReference type="InterPro" id="IPR011701">
    <property type="entry name" value="MFS"/>
</dbReference>
<dbReference type="Pfam" id="PF07690">
    <property type="entry name" value="MFS_1"/>
    <property type="match status" value="1"/>
</dbReference>
<feature type="transmembrane region" description="Helical" evidence="7">
    <location>
        <begin position="82"/>
        <end position="107"/>
    </location>
</feature>
<comment type="subcellular location">
    <subcellularLocation>
        <location evidence="1">Cell membrane</location>
        <topology evidence="1">Multi-pass membrane protein</topology>
    </subcellularLocation>
</comment>
<dbReference type="EMBL" id="JAXCEI010000005">
    <property type="protein sequence ID" value="MFA1539807.1"/>
    <property type="molecule type" value="Genomic_DNA"/>
</dbReference>
<evidence type="ECO:0000256" key="2">
    <source>
        <dbReference type="ARBA" id="ARBA00022475"/>
    </source>
</evidence>
<feature type="transmembrane region" description="Helical" evidence="7">
    <location>
        <begin position="255"/>
        <end position="277"/>
    </location>
</feature>
<evidence type="ECO:0000256" key="3">
    <source>
        <dbReference type="ARBA" id="ARBA00022692"/>
    </source>
</evidence>
<feature type="transmembrane region" description="Helical" evidence="7">
    <location>
        <begin position="38"/>
        <end position="61"/>
    </location>
</feature>